<comment type="caution">
    <text evidence="2">The sequence shown here is derived from an EMBL/GenBank/DDBJ whole genome shotgun (WGS) entry which is preliminary data.</text>
</comment>
<evidence type="ECO:0000256" key="1">
    <source>
        <dbReference type="ARBA" id="ARBA00022801"/>
    </source>
</evidence>
<dbReference type="Pfam" id="PF00702">
    <property type="entry name" value="Hydrolase"/>
    <property type="match status" value="1"/>
</dbReference>
<dbReference type="InterPro" id="IPR036412">
    <property type="entry name" value="HAD-like_sf"/>
</dbReference>
<accession>A0A316FBD1</accession>
<dbReference type="InterPro" id="IPR051540">
    <property type="entry name" value="S-2-haloacid_dehalogenase"/>
</dbReference>
<gene>
    <name evidence="2" type="ORF">BC793_111121</name>
</gene>
<sequence length="226" mass="24274">MIRAVLFDVGGTILDETHEFAAWADRLGIPRHTFSAVFGAVIARGQPYTEVFRVFRPDFDLAAERALRAAAGQPETFGEQDLYPDARACLAALKAQGLFVGLAGNQPAHAGPLLSAMDLAVDLIGTSEGWGVEKPAPGFFERAVAESGHDPASILYVGDRPDNDARPARLAGMRTCLIRRGPWGHVLDMPEEAGRCLFRIGSLEELPGLVTRHNALSSENNSQIAG</sequence>
<evidence type="ECO:0000313" key="2">
    <source>
        <dbReference type="EMBL" id="PWK45147.1"/>
    </source>
</evidence>
<name>A0A316FBD1_9ACTN</name>
<dbReference type="EMBL" id="QGGR01000011">
    <property type="protein sequence ID" value="PWK45147.1"/>
    <property type="molecule type" value="Genomic_DNA"/>
</dbReference>
<reference evidence="2 3" key="1">
    <citation type="submission" date="2018-05" db="EMBL/GenBank/DDBJ databases">
        <title>Genomic Encyclopedia of Archaeal and Bacterial Type Strains, Phase II (KMG-II): from individual species to whole genera.</title>
        <authorList>
            <person name="Goeker M."/>
        </authorList>
    </citation>
    <scope>NUCLEOTIDE SEQUENCE [LARGE SCALE GENOMIC DNA]</scope>
    <source>
        <strain evidence="2 3">DSM 45184</strain>
    </source>
</reference>
<dbReference type="GO" id="GO:0016787">
    <property type="term" value="F:hydrolase activity"/>
    <property type="evidence" value="ECO:0007669"/>
    <property type="project" value="UniProtKB-KW"/>
</dbReference>
<dbReference type="SUPFAM" id="SSF56784">
    <property type="entry name" value="HAD-like"/>
    <property type="match status" value="1"/>
</dbReference>
<protein>
    <submittedName>
        <fullName evidence="2">FMN phosphatase YigB (HAD superfamily)</fullName>
    </submittedName>
</protein>
<dbReference type="Proteomes" id="UP000245697">
    <property type="component" value="Unassembled WGS sequence"/>
</dbReference>
<organism evidence="2 3">
    <name type="scientific">Actinoplanes xinjiangensis</name>
    <dbReference type="NCBI Taxonomy" id="512350"/>
    <lineage>
        <taxon>Bacteria</taxon>
        <taxon>Bacillati</taxon>
        <taxon>Actinomycetota</taxon>
        <taxon>Actinomycetes</taxon>
        <taxon>Micromonosporales</taxon>
        <taxon>Micromonosporaceae</taxon>
        <taxon>Actinoplanes</taxon>
    </lineage>
</organism>
<dbReference type="OrthoDB" id="9810501at2"/>
<dbReference type="AlphaFoldDB" id="A0A316FBD1"/>
<keyword evidence="1" id="KW-0378">Hydrolase</keyword>
<dbReference type="PRINTS" id="PR00413">
    <property type="entry name" value="HADHALOGNASE"/>
</dbReference>
<keyword evidence="3" id="KW-1185">Reference proteome</keyword>
<proteinExistence type="predicted"/>
<dbReference type="InterPro" id="IPR023214">
    <property type="entry name" value="HAD_sf"/>
</dbReference>
<dbReference type="SFLD" id="SFLDS00003">
    <property type="entry name" value="Haloacid_Dehalogenase"/>
    <property type="match status" value="1"/>
</dbReference>
<dbReference type="SFLD" id="SFLDG01129">
    <property type="entry name" value="C1.5:_HAD__Beta-PGM__Phosphata"/>
    <property type="match status" value="1"/>
</dbReference>
<evidence type="ECO:0000313" key="3">
    <source>
        <dbReference type="Proteomes" id="UP000245697"/>
    </source>
</evidence>
<dbReference type="InterPro" id="IPR006439">
    <property type="entry name" value="HAD-SF_hydro_IA"/>
</dbReference>
<dbReference type="RefSeq" id="WP_109596143.1">
    <property type="nucleotide sequence ID" value="NZ_BONA01000061.1"/>
</dbReference>
<dbReference type="Gene3D" id="3.40.50.1000">
    <property type="entry name" value="HAD superfamily/HAD-like"/>
    <property type="match status" value="1"/>
</dbReference>
<dbReference type="PANTHER" id="PTHR43316">
    <property type="entry name" value="HYDROLASE, HALOACID DELAHOGENASE-RELATED"/>
    <property type="match status" value="1"/>
</dbReference>